<feature type="compositionally biased region" description="Polar residues" evidence="1">
    <location>
        <begin position="1"/>
        <end position="19"/>
    </location>
</feature>
<gene>
    <name evidence="2" type="ORF">N5C72_06735</name>
</gene>
<feature type="region of interest" description="Disordered" evidence="1">
    <location>
        <begin position="1"/>
        <end position="76"/>
    </location>
</feature>
<reference evidence="2 3" key="1">
    <citation type="submission" date="2022-09" db="EMBL/GenBank/DDBJ databases">
        <title>Intensive care unit water sources are persistently colonized with multi-drug resistant bacteria and are the site of extensive horizontal gene transfer of antibiotic resistance genes.</title>
        <authorList>
            <person name="Diorio-Toth L."/>
        </authorList>
    </citation>
    <scope>NUCLEOTIDE SEQUENCE [LARGE SCALE GENOMIC DNA]</scope>
    <source>
        <strain evidence="2 3">GD03967</strain>
    </source>
</reference>
<evidence type="ECO:0000313" key="2">
    <source>
        <dbReference type="EMBL" id="MDH1177762.1"/>
    </source>
</evidence>
<accession>A0ABD4YQP7</accession>
<comment type="caution">
    <text evidence="2">The sequence shown here is derived from an EMBL/GenBank/DDBJ whole genome shotgun (WGS) entry which is preliminary data.</text>
</comment>
<evidence type="ECO:0000256" key="1">
    <source>
        <dbReference type="SAM" id="MobiDB-lite"/>
    </source>
</evidence>
<dbReference type="RefSeq" id="WP_175155452.1">
    <property type="nucleotide sequence ID" value="NZ_CADIKQ010000002.1"/>
</dbReference>
<dbReference type="AlphaFoldDB" id="A0ABD4YQP7"/>
<dbReference type="GeneID" id="92785042"/>
<dbReference type="EMBL" id="JAOBZK010000006">
    <property type="protein sequence ID" value="MDH1177762.1"/>
    <property type="molecule type" value="Genomic_DNA"/>
</dbReference>
<protein>
    <submittedName>
        <fullName evidence="2">Uncharacterized protein</fullName>
    </submittedName>
</protein>
<sequence>MTTPDDQQSAKSKANTPKANTPKDDTEAANQSGQFGADKPTENDQPYKRHSDKTPNRKGPEFEEGGQYPGKRPDGN</sequence>
<feature type="compositionally biased region" description="Basic and acidic residues" evidence="1">
    <location>
        <begin position="39"/>
        <end position="61"/>
    </location>
</feature>
<proteinExistence type="predicted"/>
<dbReference type="Proteomes" id="UP001158644">
    <property type="component" value="Unassembled WGS sequence"/>
</dbReference>
<evidence type="ECO:0000313" key="3">
    <source>
        <dbReference type="Proteomes" id="UP001158644"/>
    </source>
</evidence>
<organism evidence="2 3">
    <name type="scientific">Achromobacter mucicolens</name>
    <dbReference type="NCBI Taxonomy" id="1389922"/>
    <lineage>
        <taxon>Bacteria</taxon>
        <taxon>Pseudomonadati</taxon>
        <taxon>Pseudomonadota</taxon>
        <taxon>Betaproteobacteria</taxon>
        <taxon>Burkholderiales</taxon>
        <taxon>Alcaligenaceae</taxon>
        <taxon>Achromobacter</taxon>
    </lineage>
</organism>
<name>A0ABD4YQP7_9BURK</name>